<feature type="domain" description="P-type ATPase A" evidence="7">
    <location>
        <begin position="112"/>
        <end position="223"/>
    </location>
</feature>
<evidence type="ECO:0000256" key="5">
    <source>
        <dbReference type="ARBA" id="ARBA00022989"/>
    </source>
</evidence>
<dbReference type="InterPro" id="IPR036412">
    <property type="entry name" value="HAD-like_sf"/>
</dbReference>
<dbReference type="SUPFAM" id="SSF81665">
    <property type="entry name" value="Calcium ATPase, transmembrane domain M"/>
    <property type="match status" value="1"/>
</dbReference>
<dbReference type="PANTHER" id="PTHR43294">
    <property type="entry name" value="SODIUM/POTASSIUM-TRANSPORTING ATPASE SUBUNIT ALPHA"/>
    <property type="match status" value="1"/>
</dbReference>
<dbReference type="RefSeq" id="WP_089970665.1">
    <property type="nucleotide sequence ID" value="NZ_FNJM01000008.1"/>
</dbReference>
<comment type="similarity">
    <text evidence="2">Belongs to the cation transport ATPase (P-type) (TC 3.A.3) family. Type IIA subfamily.</text>
</comment>
<evidence type="ECO:0000259" key="8">
    <source>
        <dbReference type="Pfam" id="PF00690"/>
    </source>
</evidence>
<dbReference type="Gene3D" id="1.20.1110.10">
    <property type="entry name" value="Calcium-transporting ATPase, transmembrane domain"/>
    <property type="match status" value="1"/>
</dbReference>
<dbReference type="Gene3D" id="2.70.150.10">
    <property type="entry name" value="Calcium-transporting ATPase, cytoplasmic transduction domain A"/>
    <property type="match status" value="1"/>
</dbReference>
<dbReference type="Gene3D" id="3.40.50.1000">
    <property type="entry name" value="HAD superfamily/HAD-like"/>
    <property type="match status" value="1"/>
</dbReference>
<dbReference type="GO" id="GO:0030007">
    <property type="term" value="P:intracellular potassium ion homeostasis"/>
    <property type="evidence" value="ECO:0007669"/>
    <property type="project" value="TreeGrafter"/>
</dbReference>
<dbReference type="GO" id="GO:0005391">
    <property type="term" value="F:P-type sodium:potassium-exchanging transporter activity"/>
    <property type="evidence" value="ECO:0007669"/>
    <property type="project" value="TreeGrafter"/>
</dbReference>
<name>A0A1H0TW31_9CLOT</name>
<keyword evidence="10" id="KW-1185">Reference proteome</keyword>
<keyword evidence="4" id="KW-0812">Transmembrane</keyword>
<dbReference type="Pfam" id="PF13246">
    <property type="entry name" value="Cation_ATPase"/>
    <property type="match status" value="1"/>
</dbReference>
<evidence type="ECO:0000256" key="6">
    <source>
        <dbReference type="ARBA" id="ARBA00023136"/>
    </source>
</evidence>
<evidence type="ECO:0000256" key="4">
    <source>
        <dbReference type="ARBA" id="ARBA00022692"/>
    </source>
</evidence>
<dbReference type="GO" id="GO:1990573">
    <property type="term" value="P:potassium ion import across plasma membrane"/>
    <property type="evidence" value="ECO:0007669"/>
    <property type="project" value="TreeGrafter"/>
</dbReference>
<dbReference type="InterPro" id="IPR023214">
    <property type="entry name" value="HAD_sf"/>
</dbReference>
<dbReference type="GO" id="GO:1902600">
    <property type="term" value="P:proton transmembrane transport"/>
    <property type="evidence" value="ECO:0007669"/>
    <property type="project" value="TreeGrafter"/>
</dbReference>
<dbReference type="InterPro" id="IPR059000">
    <property type="entry name" value="ATPase_P-type_domA"/>
</dbReference>
<dbReference type="EMBL" id="FNJM01000008">
    <property type="protein sequence ID" value="SDP57945.1"/>
    <property type="molecule type" value="Genomic_DNA"/>
</dbReference>
<dbReference type="AlphaFoldDB" id="A0A1H0TW31"/>
<dbReference type="Pfam" id="PF00122">
    <property type="entry name" value="E1-E2_ATPase"/>
    <property type="match status" value="1"/>
</dbReference>
<dbReference type="SUPFAM" id="SSF56784">
    <property type="entry name" value="HAD-like"/>
    <property type="match status" value="1"/>
</dbReference>
<dbReference type="Gene3D" id="3.40.1110.10">
    <property type="entry name" value="Calcium-transporting ATPase, cytoplasmic domain N"/>
    <property type="match status" value="1"/>
</dbReference>
<keyword evidence="3" id="KW-1003">Cell membrane</keyword>
<feature type="domain" description="Cation-transporting P-type ATPase N-terminal" evidence="8">
    <location>
        <begin position="9"/>
        <end position="52"/>
    </location>
</feature>
<dbReference type="STRING" id="94869.SAMN04488529_10876"/>
<evidence type="ECO:0000313" key="9">
    <source>
        <dbReference type="EMBL" id="SDP57945.1"/>
    </source>
</evidence>
<sequence length="834" mass="94663">MQEYYGRNWIEVVGSLGSNIDKGLLEYDCTLRREKYGDNIINLGKTDGKWAIAKGLLKKKYIYASILIGLFFLLKGLNILALINFLLLVFDIAFKSHYEFKRKNDLDILQNLNKSKVIVLREGIERLIEADEIVKGDIVLLKKNSFVSADLRLVKSNGLKVEERSITGEDFIKEKYESKIHGQVSSLGEMNNMLFRGSFVKEGTAMGIVVQTGNDTELGKLLDIINENSYNKHTMEKKIEDIILKAMLCLILVELIIYLVLPGSGFNKQEIFMYGLFSIVNVCIPIIIFSYSKIIKKRLLKEDIDIINFSSFNLVNDVKVIFINKFGNITKNELYFDKMYTNEKIFNNREIDIKDINIRRILDISLLANDSKYNNDNNWTKGDMYEIAYVKYCTEQRMFKAVIDGENKRKFEISKDTNKNVITTVNKCDKGYRANTRGTIDGVLEFCTHILVDGIERELNSQDIEKIKLADLCFSRKSLLTEAFAYRSFSYQPSKSENIESNLVFVGLVALESLFVEDVSEDIEKLMDNGILPLIFTDDNKIVAEMLGRKIGLIASSKEVISGVELDSLSETELYKVISRTRIFCRLTPELKTKVISIFNDDGFKVAVEGETLGDLSIVKSAHFSILKGKASTLLKRCGELYVKENGLKAFFKISEEGIGLDKSIKNGIKVYSTLLVAEIVTLNWYYALVDLRLFELYTLMFMNFFLLTPVVLLVMNSGRKELNKKKAFIRGSLFSLLSVLSIGLLSEFNEFAAYMIIGGMLVSYGMVNSKLSFRTFNTGVKLLLITIIIYILGGVLIGFMNSVIYSKNLAIIIGGLILIYLIGDLIITKWQDS</sequence>
<dbReference type="GO" id="GO:0005886">
    <property type="term" value="C:plasma membrane"/>
    <property type="evidence" value="ECO:0007669"/>
    <property type="project" value="UniProtKB-SubCell"/>
</dbReference>
<evidence type="ECO:0000313" key="10">
    <source>
        <dbReference type="Proteomes" id="UP000198597"/>
    </source>
</evidence>
<dbReference type="OrthoDB" id="1937481at2"/>
<reference evidence="9 10" key="1">
    <citation type="submission" date="2016-10" db="EMBL/GenBank/DDBJ databases">
        <authorList>
            <person name="de Groot N.N."/>
        </authorList>
    </citation>
    <scope>NUCLEOTIDE SEQUENCE [LARGE SCALE GENOMIC DNA]</scope>
    <source>
        <strain evidence="9 10">DSM 12272</strain>
    </source>
</reference>
<comment type="subcellular location">
    <subcellularLocation>
        <location evidence="1">Cell membrane</location>
        <topology evidence="1">Multi-pass membrane protein</topology>
    </subcellularLocation>
</comment>
<evidence type="ECO:0000259" key="7">
    <source>
        <dbReference type="Pfam" id="PF00122"/>
    </source>
</evidence>
<dbReference type="InterPro" id="IPR023299">
    <property type="entry name" value="ATPase_P-typ_cyto_dom_N"/>
</dbReference>
<dbReference type="GO" id="GO:0000166">
    <property type="term" value="F:nucleotide binding"/>
    <property type="evidence" value="ECO:0007669"/>
    <property type="project" value="InterPro"/>
</dbReference>
<dbReference type="Proteomes" id="UP000198597">
    <property type="component" value="Unassembled WGS sequence"/>
</dbReference>
<dbReference type="Pfam" id="PF00690">
    <property type="entry name" value="Cation_ATPase_N"/>
    <property type="match status" value="1"/>
</dbReference>
<keyword evidence="6" id="KW-0472">Membrane</keyword>
<dbReference type="InterPro" id="IPR023298">
    <property type="entry name" value="ATPase_P-typ_TM_dom_sf"/>
</dbReference>
<evidence type="ECO:0000256" key="2">
    <source>
        <dbReference type="ARBA" id="ARBA00005675"/>
    </source>
</evidence>
<evidence type="ECO:0000256" key="3">
    <source>
        <dbReference type="ARBA" id="ARBA00022475"/>
    </source>
</evidence>
<dbReference type="GO" id="GO:0036376">
    <property type="term" value="P:sodium ion export across plasma membrane"/>
    <property type="evidence" value="ECO:0007669"/>
    <property type="project" value="TreeGrafter"/>
</dbReference>
<keyword evidence="5" id="KW-1133">Transmembrane helix</keyword>
<organism evidence="9 10">
    <name type="scientific">Clostridium gasigenes</name>
    <dbReference type="NCBI Taxonomy" id="94869"/>
    <lineage>
        <taxon>Bacteria</taxon>
        <taxon>Bacillati</taxon>
        <taxon>Bacillota</taxon>
        <taxon>Clostridia</taxon>
        <taxon>Eubacteriales</taxon>
        <taxon>Clostridiaceae</taxon>
        <taxon>Clostridium</taxon>
    </lineage>
</organism>
<dbReference type="GO" id="GO:0006883">
    <property type="term" value="P:intracellular sodium ion homeostasis"/>
    <property type="evidence" value="ECO:0007669"/>
    <property type="project" value="TreeGrafter"/>
</dbReference>
<dbReference type="InterPro" id="IPR008250">
    <property type="entry name" value="ATPase_P-typ_transduc_dom_A_sf"/>
</dbReference>
<accession>A0A1H0TW31</accession>
<dbReference type="InterPro" id="IPR004014">
    <property type="entry name" value="ATPase_P-typ_cation-transptr_N"/>
</dbReference>
<gene>
    <name evidence="9" type="ORF">SAMN04488529_10876</name>
</gene>
<evidence type="ECO:0000256" key="1">
    <source>
        <dbReference type="ARBA" id="ARBA00004651"/>
    </source>
</evidence>
<dbReference type="SUPFAM" id="SSF81653">
    <property type="entry name" value="Calcium ATPase, transduction domain A"/>
    <property type="match status" value="1"/>
</dbReference>
<dbReference type="SUPFAM" id="SSF81660">
    <property type="entry name" value="Metal cation-transporting ATPase, ATP-binding domain N"/>
    <property type="match status" value="1"/>
</dbReference>
<dbReference type="PANTHER" id="PTHR43294:SF21">
    <property type="entry name" value="CATION TRANSPORTING ATPASE"/>
    <property type="match status" value="1"/>
</dbReference>
<protein>
    <submittedName>
        <fullName evidence="9">ATPase, P-type (Transporting), HAD superfamily, subfamily IC</fullName>
    </submittedName>
</protein>
<proteinExistence type="inferred from homology"/>
<dbReference type="InterPro" id="IPR050510">
    <property type="entry name" value="Cation_transp_ATPase_P-type"/>
</dbReference>